<dbReference type="SUPFAM" id="SSF53335">
    <property type="entry name" value="S-adenosyl-L-methionine-dependent methyltransferases"/>
    <property type="match status" value="1"/>
</dbReference>
<dbReference type="Gene3D" id="3.40.50.150">
    <property type="entry name" value="Vaccinia Virus protein VP39"/>
    <property type="match status" value="1"/>
</dbReference>
<feature type="domain" description="Methyltransferase type 11" evidence="2">
    <location>
        <begin position="38"/>
        <end position="132"/>
    </location>
</feature>
<reference evidence="3" key="2">
    <citation type="submission" date="2021-09" db="EMBL/GenBank/DDBJ databases">
        <authorList>
            <person name="Gilroy R."/>
        </authorList>
    </citation>
    <scope>NUCLEOTIDE SEQUENCE</scope>
    <source>
        <strain evidence="3">CHK193-16274</strain>
    </source>
</reference>
<keyword evidence="1" id="KW-0175">Coiled coil</keyword>
<dbReference type="InterPro" id="IPR029063">
    <property type="entry name" value="SAM-dependent_MTases_sf"/>
</dbReference>
<protein>
    <submittedName>
        <fullName evidence="3">Class I SAM-dependent methyltransferase</fullName>
    </submittedName>
</protein>
<evidence type="ECO:0000313" key="3">
    <source>
        <dbReference type="EMBL" id="HJF41136.1"/>
    </source>
</evidence>
<dbReference type="EMBL" id="DYWV01000328">
    <property type="protein sequence ID" value="HJF41136.1"/>
    <property type="molecule type" value="Genomic_DNA"/>
</dbReference>
<proteinExistence type="predicted"/>
<dbReference type="Pfam" id="PF08241">
    <property type="entry name" value="Methyltransf_11"/>
    <property type="match status" value="1"/>
</dbReference>
<dbReference type="PANTHER" id="PTHR43861">
    <property type="entry name" value="TRANS-ACONITATE 2-METHYLTRANSFERASE-RELATED"/>
    <property type="match status" value="1"/>
</dbReference>
<evidence type="ECO:0000256" key="1">
    <source>
        <dbReference type="SAM" id="Coils"/>
    </source>
</evidence>
<dbReference type="InterPro" id="IPR013216">
    <property type="entry name" value="Methyltransf_11"/>
</dbReference>
<gene>
    <name evidence="3" type="ORF">K8V91_09450</name>
</gene>
<organism evidence="3 4">
    <name type="scientific">Thomasclavelia spiroformis</name>
    <dbReference type="NCBI Taxonomy" id="29348"/>
    <lineage>
        <taxon>Bacteria</taxon>
        <taxon>Bacillati</taxon>
        <taxon>Bacillota</taxon>
        <taxon>Erysipelotrichia</taxon>
        <taxon>Erysipelotrichales</taxon>
        <taxon>Coprobacillaceae</taxon>
        <taxon>Thomasclavelia</taxon>
    </lineage>
</organism>
<feature type="coiled-coil region" evidence="1">
    <location>
        <begin position="318"/>
        <end position="359"/>
    </location>
</feature>
<reference evidence="3" key="1">
    <citation type="journal article" date="2021" name="PeerJ">
        <title>Extensive microbial diversity within the chicken gut microbiome revealed by metagenomics and culture.</title>
        <authorList>
            <person name="Gilroy R."/>
            <person name="Ravi A."/>
            <person name="Getino M."/>
            <person name="Pursley I."/>
            <person name="Horton D.L."/>
            <person name="Alikhan N.F."/>
            <person name="Baker D."/>
            <person name="Gharbi K."/>
            <person name="Hall N."/>
            <person name="Watson M."/>
            <person name="Adriaenssens E.M."/>
            <person name="Foster-Nyarko E."/>
            <person name="Jarju S."/>
            <person name="Secka A."/>
            <person name="Antonio M."/>
            <person name="Oren A."/>
            <person name="Chaudhuri R.R."/>
            <person name="La Ragione R."/>
            <person name="Hildebrand F."/>
            <person name="Pallen M.J."/>
        </authorList>
    </citation>
    <scope>NUCLEOTIDE SEQUENCE</scope>
    <source>
        <strain evidence="3">CHK193-16274</strain>
    </source>
</reference>
<dbReference type="GO" id="GO:0032259">
    <property type="term" value="P:methylation"/>
    <property type="evidence" value="ECO:0007669"/>
    <property type="project" value="UniProtKB-KW"/>
</dbReference>
<comment type="caution">
    <text evidence="3">The sequence shown here is derived from an EMBL/GenBank/DDBJ whole genome shotgun (WGS) entry which is preliminary data.</text>
</comment>
<keyword evidence="3" id="KW-0808">Transferase</keyword>
<evidence type="ECO:0000313" key="4">
    <source>
        <dbReference type="Proteomes" id="UP000749320"/>
    </source>
</evidence>
<dbReference type="Proteomes" id="UP000749320">
    <property type="component" value="Unassembled WGS sequence"/>
</dbReference>
<dbReference type="GO" id="GO:0008757">
    <property type="term" value="F:S-adenosylmethionine-dependent methyltransferase activity"/>
    <property type="evidence" value="ECO:0007669"/>
    <property type="project" value="InterPro"/>
</dbReference>
<evidence type="ECO:0000259" key="2">
    <source>
        <dbReference type="Pfam" id="PF08241"/>
    </source>
</evidence>
<keyword evidence="3" id="KW-0489">Methyltransferase</keyword>
<dbReference type="CDD" id="cd02440">
    <property type="entry name" value="AdoMet_MTases"/>
    <property type="match status" value="1"/>
</dbReference>
<sequence length="392" mass="45940">MIERLDFGQSMPYNAAEASIHLNRYAMVKPIIKNKKVLDAACGEGYGSYLLKTWGASEVVGVDVSQTSIDKAASIFKCEGLSFQCQNVETLQFPNHYFDVIVSFETLEHLDHPENFLKGIRRVLKPGGTIIISCPNDPYYYPDEETCNPFHKKKYTYFDFKNFTEQFLGNHAHYFLAFSVNGFLNVPFSYSTEPSDSMPLDMLEMMNYISCDNSLLLKQDRYLNHWNCNYYIGIWGKDNIVSTINAVFYPREFFNNLKDEDVELIKEIKVWQNQKDKDYIDYKKELDLQQLKCERFSSMLELVNKEADCLRQNYDTIYSAYQSSKNELELLKKQQNEERQNHENNLDLISNELDCVKRKCQSFEVELSTIKKSKGWKLLMLIYKIEGAFRFR</sequence>
<dbReference type="AlphaFoldDB" id="A0A921GCG8"/>
<dbReference type="PANTHER" id="PTHR43861:SF6">
    <property type="entry name" value="METHYLTRANSFERASE TYPE 11"/>
    <property type="match status" value="1"/>
</dbReference>
<accession>A0A921GCG8</accession>
<name>A0A921GCG8_9FIRM</name>